<keyword evidence="4" id="KW-0812">Transmembrane</keyword>
<keyword evidence="4" id="KW-1133">Transmembrane helix</keyword>
<feature type="domain" description="TNase-like" evidence="5">
    <location>
        <begin position="57"/>
        <end position="175"/>
    </location>
</feature>
<evidence type="ECO:0000313" key="6">
    <source>
        <dbReference type="EMBL" id="OGZ65313.1"/>
    </source>
</evidence>
<keyword evidence="1" id="KW-0540">Nuclease</keyword>
<dbReference type="Proteomes" id="UP000179183">
    <property type="component" value="Unassembled WGS sequence"/>
</dbReference>
<dbReference type="GO" id="GO:0004519">
    <property type="term" value="F:endonuclease activity"/>
    <property type="evidence" value="ECO:0007669"/>
    <property type="project" value="UniProtKB-KW"/>
</dbReference>
<gene>
    <name evidence="6" type="ORF">A3D34_01825</name>
</gene>
<dbReference type="AlphaFoldDB" id="A0A1G2HS91"/>
<reference evidence="6 7" key="1">
    <citation type="journal article" date="2016" name="Nat. Commun.">
        <title>Thousands of microbial genomes shed light on interconnected biogeochemical processes in an aquifer system.</title>
        <authorList>
            <person name="Anantharaman K."/>
            <person name="Brown C.T."/>
            <person name="Hug L.A."/>
            <person name="Sharon I."/>
            <person name="Castelle C.J."/>
            <person name="Probst A.J."/>
            <person name="Thomas B.C."/>
            <person name="Singh A."/>
            <person name="Wilkins M.J."/>
            <person name="Karaoz U."/>
            <person name="Brodie E.L."/>
            <person name="Williams K.H."/>
            <person name="Hubbard S.S."/>
            <person name="Banfield J.F."/>
        </authorList>
    </citation>
    <scope>NUCLEOTIDE SEQUENCE [LARGE SCALE GENOMIC DNA]</scope>
</reference>
<dbReference type="EMBL" id="MHOQ01000046">
    <property type="protein sequence ID" value="OGZ65313.1"/>
    <property type="molecule type" value="Genomic_DNA"/>
</dbReference>
<evidence type="ECO:0000256" key="4">
    <source>
        <dbReference type="SAM" id="Phobius"/>
    </source>
</evidence>
<comment type="caution">
    <text evidence="6">The sequence shown here is derived from an EMBL/GenBank/DDBJ whole genome shotgun (WGS) entry which is preliminary data.</text>
</comment>
<dbReference type="SUPFAM" id="SSF50199">
    <property type="entry name" value="Staphylococcal nuclease"/>
    <property type="match status" value="1"/>
</dbReference>
<feature type="transmembrane region" description="Helical" evidence="4">
    <location>
        <begin position="7"/>
        <end position="26"/>
    </location>
</feature>
<evidence type="ECO:0000313" key="7">
    <source>
        <dbReference type="Proteomes" id="UP000179183"/>
    </source>
</evidence>
<organism evidence="6 7">
    <name type="scientific">Candidatus Staskawiczbacteria bacterium RIFCSPHIGHO2_02_FULL_33_16</name>
    <dbReference type="NCBI Taxonomy" id="1802204"/>
    <lineage>
        <taxon>Bacteria</taxon>
        <taxon>Candidatus Staskawicziibacteriota</taxon>
    </lineage>
</organism>
<sequence length="180" mass="20535">MINKNKLFVAIVLVLIGITLYAFAFLNKDFSFLLHRYIGSNNLIIEGVDIQTEKCRASSNTTITKVIDGDTVIVEGGYSVRLSGIDADERGHQCYDEAKYRLEKLVLHKNIMLEKEKIELDKYKRCLATVFIENENINLKLVKEGLVVAKFYGSELKYENEIIAAEKYASENNVGCKWEK</sequence>
<keyword evidence="3" id="KW-0378">Hydrolase</keyword>
<evidence type="ECO:0000259" key="5">
    <source>
        <dbReference type="PROSITE" id="PS50830"/>
    </source>
</evidence>
<dbReference type="SMART" id="SM00318">
    <property type="entry name" value="SNc"/>
    <property type="match status" value="1"/>
</dbReference>
<proteinExistence type="predicted"/>
<dbReference type="Pfam" id="PF00565">
    <property type="entry name" value="SNase"/>
    <property type="match status" value="1"/>
</dbReference>
<dbReference type="PROSITE" id="PS50830">
    <property type="entry name" value="TNASE_3"/>
    <property type="match status" value="1"/>
</dbReference>
<evidence type="ECO:0000256" key="1">
    <source>
        <dbReference type="ARBA" id="ARBA00022722"/>
    </source>
</evidence>
<dbReference type="PANTHER" id="PTHR12302">
    <property type="entry name" value="EBNA2 BINDING PROTEIN P100"/>
    <property type="match status" value="1"/>
</dbReference>
<protein>
    <recommendedName>
        <fullName evidence="5">TNase-like domain-containing protein</fullName>
    </recommendedName>
</protein>
<dbReference type="Gene3D" id="2.40.50.90">
    <property type="match status" value="1"/>
</dbReference>
<dbReference type="GO" id="GO:0016787">
    <property type="term" value="F:hydrolase activity"/>
    <property type="evidence" value="ECO:0007669"/>
    <property type="project" value="UniProtKB-KW"/>
</dbReference>
<name>A0A1G2HS91_9BACT</name>
<evidence type="ECO:0000256" key="3">
    <source>
        <dbReference type="ARBA" id="ARBA00022801"/>
    </source>
</evidence>
<accession>A0A1G2HS91</accession>
<dbReference type="PANTHER" id="PTHR12302:SF3">
    <property type="entry name" value="SERINE_THREONINE-PROTEIN KINASE 31"/>
    <property type="match status" value="1"/>
</dbReference>
<dbReference type="InterPro" id="IPR016071">
    <property type="entry name" value="Staphylococal_nuclease_OB-fold"/>
</dbReference>
<dbReference type="InterPro" id="IPR035437">
    <property type="entry name" value="SNase_OB-fold_sf"/>
</dbReference>
<keyword evidence="4" id="KW-0472">Membrane</keyword>
<evidence type="ECO:0000256" key="2">
    <source>
        <dbReference type="ARBA" id="ARBA00022759"/>
    </source>
</evidence>
<keyword evidence="2" id="KW-0255">Endonuclease</keyword>